<reference evidence="1 2" key="1">
    <citation type="submission" date="2020-08" db="EMBL/GenBank/DDBJ databases">
        <title>Genomic Encyclopedia of Type Strains, Phase III (KMG-III): the genomes of soil and plant-associated and newly described type strains.</title>
        <authorList>
            <person name="Whitman W."/>
        </authorList>
    </citation>
    <scope>NUCLEOTIDE SEQUENCE [LARGE SCALE GENOMIC DNA]</scope>
    <source>
        <strain evidence="1 2">CECT 7015</strain>
    </source>
</reference>
<evidence type="ECO:0000313" key="1">
    <source>
        <dbReference type="EMBL" id="MBB3146354.1"/>
    </source>
</evidence>
<accession>A0A839U8Q6</accession>
<dbReference type="Proteomes" id="UP000554520">
    <property type="component" value="Unassembled WGS sequence"/>
</dbReference>
<name>A0A839U8Q6_9HYPH</name>
<organism evidence="1 2">
    <name type="scientific">Phyllobacterium trifolii</name>
    <dbReference type="NCBI Taxonomy" id="300193"/>
    <lineage>
        <taxon>Bacteria</taxon>
        <taxon>Pseudomonadati</taxon>
        <taxon>Pseudomonadota</taxon>
        <taxon>Alphaproteobacteria</taxon>
        <taxon>Hyphomicrobiales</taxon>
        <taxon>Phyllobacteriaceae</taxon>
        <taxon>Phyllobacterium</taxon>
    </lineage>
</organism>
<evidence type="ECO:0008006" key="3">
    <source>
        <dbReference type="Google" id="ProtNLM"/>
    </source>
</evidence>
<protein>
    <recommendedName>
        <fullName evidence="3">Haloacid dehalogenase</fullName>
    </recommendedName>
</protein>
<dbReference type="SUPFAM" id="SSF56784">
    <property type="entry name" value="HAD-like"/>
    <property type="match status" value="1"/>
</dbReference>
<dbReference type="PANTHER" id="PTHR43344">
    <property type="entry name" value="PHOSPHOSERINE PHOSPHATASE"/>
    <property type="match status" value="1"/>
</dbReference>
<dbReference type="AlphaFoldDB" id="A0A839U8Q6"/>
<evidence type="ECO:0000313" key="2">
    <source>
        <dbReference type="Proteomes" id="UP000554520"/>
    </source>
</evidence>
<proteinExistence type="predicted"/>
<dbReference type="InterPro" id="IPR036412">
    <property type="entry name" value="HAD-like_sf"/>
</dbReference>
<dbReference type="Gene3D" id="3.40.50.1000">
    <property type="entry name" value="HAD superfamily/HAD-like"/>
    <property type="match status" value="1"/>
</dbReference>
<dbReference type="RefSeq" id="WP_183662215.1">
    <property type="nucleotide sequence ID" value="NZ_JACHXN010000007.1"/>
</dbReference>
<keyword evidence="2" id="KW-1185">Reference proteome</keyword>
<comment type="caution">
    <text evidence="1">The sequence shown here is derived from an EMBL/GenBank/DDBJ whole genome shotgun (WGS) entry which is preliminary data.</text>
</comment>
<dbReference type="EMBL" id="JACHXN010000007">
    <property type="protein sequence ID" value="MBB3146354.1"/>
    <property type="molecule type" value="Genomic_DNA"/>
</dbReference>
<gene>
    <name evidence="1" type="ORF">FHS21_002769</name>
</gene>
<dbReference type="InterPro" id="IPR023214">
    <property type="entry name" value="HAD_sf"/>
</dbReference>
<sequence>MASEDFIVFKANLAKVARAAALGIAAIVLFTVPVWAQNDPLPSWNDTAPKAAIVAFVEKVTKEGSTDFVPEPERIAVFDNDGTLWTEHPMYVQLAFVLDRVKAEAASHPEWKNTQPFKAVLESDMKTLAALGEKGLVELLMTTHAGMTAEEFQTIVTDWIATARDPSFKKPYTELVYQPMLELLAYLRANGFKTFIVSGGGIEFMRPWTEKVYGVPPEQVVGSSIKTQFEMRDGSPTLMRLPQVNFIDDKAGKPVGINEHIGRRPIAAFGNSDGDLEMLQWTTLGEKPGFGLIVHHTDAEREYAYDRNTEFGRLDTALDAAAVNQWTVVDMKADWKQIFPEK</sequence>
<dbReference type="InterPro" id="IPR050582">
    <property type="entry name" value="HAD-like_SerB"/>
</dbReference>
<dbReference type="Pfam" id="PF12710">
    <property type="entry name" value="HAD"/>
    <property type="match status" value="1"/>
</dbReference>